<comment type="caution">
    <text evidence="1">The sequence shown here is derived from an EMBL/GenBank/DDBJ whole genome shotgun (WGS) entry which is preliminary data.</text>
</comment>
<dbReference type="EMBL" id="LXQA010054588">
    <property type="protein sequence ID" value="MCI04191.1"/>
    <property type="molecule type" value="Genomic_DNA"/>
</dbReference>
<name>A0A392NWL5_9FABA</name>
<feature type="non-terminal residue" evidence="1">
    <location>
        <position position="188"/>
    </location>
</feature>
<dbReference type="AlphaFoldDB" id="A0A392NWL5"/>
<proteinExistence type="predicted"/>
<keyword evidence="2" id="KW-1185">Reference proteome</keyword>
<reference evidence="1 2" key="1">
    <citation type="journal article" date="2018" name="Front. Plant Sci.">
        <title>Red Clover (Trifolium pratense) and Zigzag Clover (T. medium) - A Picture of Genomic Similarities and Differences.</title>
        <authorList>
            <person name="Dluhosova J."/>
            <person name="Istvanek J."/>
            <person name="Nedelnik J."/>
            <person name="Repkova J."/>
        </authorList>
    </citation>
    <scope>NUCLEOTIDE SEQUENCE [LARGE SCALE GENOMIC DNA]</scope>
    <source>
        <strain evidence="2">cv. 10/8</strain>
        <tissue evidence="1">Leaf</tissue>
    </source>
</reference>
<organism evidence="1 2">
    <name type="scientific">Trifolium medium</name>
    <dbReference type="NCBI Taxonomy" id="97028"/>
    <lineage>
        <taxon>Eukaryota</taxon>
        <taxon>Viridiplantae</taxon>
        <taxon>Streptophyta</taxon>
        <taxon>Embryophyta</taxon>
        <taxon>Tracheophyta</taxon>
        <taxon>Spermatophyta</taxon>
        <taxon>Magnoliopsida</taxon>
        <taxon>eudicotyledons</taxon>
        <taxon>Gunneridae</taxon>
        <taxon>Pentapetalae</taxon>
        <taxon>rosids</taxon>
        <taxon>fabids</taxon>
        <taxon>Fabales</taxon>
        <taxon>Fabaceae</taxon>
        <taxon>Papilionoideae</taxon>
        <taxon>50 kb inversion clade</taxon>
        <taxon>NPAAA clade</taxon>
        <taxon>Hologalegina</taxon>
        <taxon>IRL clade</taxon>
        <taxon>Trifolieae</taxon>
        <taxon>Trifolium</taxon>
    </lineage>
</organism>
<accession>A0A392NWL5</accession>
<evidence type="ECO:0000313" key="1">
    <source>
        <dbReference type="EMBL" id="MCI04191.1"/>
    </source>
</evidence>
<evidence type="ECO:0000313" key="2">
    <source>
        <dbReference type="Proteomes" id="UP000265520"/>
    </source>
</evidence>
<dbReference type="Proteomes" id="UP000265520">
    <property type="component" value="Unassembled WGS sequence"/>
</dbReference>
<sequence>MRFFLGVEVKQLDCGIFIYQQKYAKEILVRFNMDQCNKVCIPIVPGNKLAKDENGKSVDATSYRQMIGCLMYLLATRPDLTFSVCLIARYMERHTEIHLAAAKRVMRYLKGSMDFGDLDDMKSTLGYVFMLGSSPISWSSKKQAIVTLSTTEAEFVSATSCSCQAIWLRRVLEQLRQVQGCTTIHCDK</sequence>
<dbReference type="PANTHER" id="PTHR11439:SF517">
    <property type="entry name" value="CYSTEINE-RICH RLK (RECEPTOR-LIKE PROTEIN KINASE) 8"/>
    <property type="match status" value="1"/>
</dbReference>
<dbReference type="CDD" id="cd09272">
    <property type="entry name" value="RNase_HI_RT_Ty1"/>
    <property type="match status" value="1"/>
</dbReference>
<dbReference type="PANTHER" id="PTHR11439">
    <property type="entry name" value="GAG-POL-RELATED RETROTRANSPOSON"/>
    <property type="match status" value="1"/>
</dbReference>
<protein>
    <recommendedName>
        <fullName evidence="3">Copia-type polyprotein</fullName>
    </recommendedName>
</protein>
<evidence type="ECO:0008006" key="3">
    <source>
        <dbReference type="Google" id="ProtNLM"/>
    </source>
</evidence>